<keyword evidence="4" id="KW-1185">Reference proteome</keyword>
<dbReference type="InterPro" id="IPR002347">
    <property type="entry name" value="SDR_fam"/>
</dbReference>
<dbReference type="PANTHER" id="PTHR43477">
    <property type="entry name" value="DIHYDROANTICAPSIN 7-DEHYDROGENASE"/>
    <property type="match status" value="1"/>
</dbReference>
<dbReference type="InterPro" id="IPR036291">
    <property type="entry name" value="NAD(P)-bd_dom_sf"/>
</dbReference>
<comment type="similarity">
    <text evidence="1">Belongs to the short-chain dehydrogenases/reductases (SDR) family.</text>
</comment>
<evidence type="ECO:0000256" key="1">
    <source>
        <dbReference type="ARBA" id="ARBA00006484"/>
    </source>
</evidence>
<dbReference type="Gene3D" id="3.40.50.720">
    <property type="entry name" value="NAD(P)-binding Rossmann-like Domain"/>
    <property type="match status" value="1"/>
</dbReference>
<dbReference type="STRING" id="1777140.AWB79_04359"/>
<dbReference type="Pfam" id="PF13561">
    <property type="entry name" value="adh_short_C2"/>
    <property type="match status" value="1"/>
</dbReference>
<dbReference type="OrthoDB" id="9178657at2"/>
<accession>A0A158BWI0</accession>
<dbReference type="GO" id="GO:0016491">
    <property type="term" value="F:oxidoreductase activity"/>
    <property type="evidence" value="ECO:0007669"/>
    <property type="project" value="UniProtKB-KW"/>
</dbReference>
<reference evidence="3" key="1">
    <citation type="submission" date="2016-01" db="EMBL/GenBank/DDBJ databases">
        <authorList>
            <person name="Peeters C."/>
        </authorList>
    </citation>
    <scope>NUCLEOTIDE SEQUENCE</scope>
    <source>
        <strain evidence="3">LMG 29322</strain>
    </source>
</reference>
<dbReference type="AlphaFoldDB" id="A0A158BWI0"/>
<protein>
    <submittedName>
        <fullName evidence="3">3-ketoacyl-ACP reductase</fullName>
    </submittedName>
</protein>
<dbReference type="RefSeq" id="WP_061169493.1">
    <property type="nucleotide sequence ID" value="NZ_FCOA02000015.1"/>
</dbReference>
<organism evidence="3 4">
    <name type="scientific">Caballeronia hypogeia</name>
    <dbReference type="NCBI Taxonomy" id="1777140"/>
    <lineage>
        <taxon>Bacteria</taxon>
        <taxon>Pseudomonadati</taxon>
        <taxon>Pseudomonadota</taxon>
        <taxon>Betaproteobacteria</taxon>
        <taxon>Burkholderiales</taxon>
        <taxon>Burkholderiaceae</taxon>
        <taxon>Caballeronia</taxon>
    </lineage>
</organism>
<dbReference type="SUPFAM" id="SSF51735">
    <property type="entry name" value="NAD(P)-binding Rossmann-fold domains"/>
    <property type="match status" value="1"/>
</dbReference>
<dbReference type="InterPro" id="IPR051122">
    <property type="entry name" value="SDR_DHRS6-like"/>
</dbReference>
<dbReference type="EMBL" id="FCOA02000015">
    <property type="protein sequence ID" value="SAK74443.1"/>
    <property type="molecule type" value="Genomic_DNA"/>
</dbReference>
<evidence type="ECO:0000313" key="4">
    <source>
        <dbReference type="Proteomes" id="UP000054851"/>
    </source>
</evidence>
<dbReference type="PRINTS" id="PR00081">
    <property type="entry name" value="GDHRDH"/>
</dbReference>
<gene>
    <name evidence="3" type="ORF">AWB79_04359</name>
</gene>
<dbReference type="PRINTS" id="PR00080">
    <property type="entry name" value="SDRFAMILY"/>
</dbReference>
<sequence length="273" mass="28118">MSDGPLSACSLAGKTVLVFGAGGPEEGWNNGKAAAVAYARAGARVFCTDVEGELARRTAQNIAKEGGQALAAAADVTSSDSVAGAVHAMLEAWGRIDVLHNNVGATHMGGPVELTEAAFNASLNLNLGSVYRTAKAVLPHMIEQGSGVVINISSLASLGWTGYPYFAYSAAKAAVNQATVAIAMQHARQGIRANCVIPGAIDTPLIYAQIARQYSSVEDMIAARNRMVPMGHMGDPWDIANASVFLASDMAKFITGVCLPVDGGQSCALVPLG</sequence>
<evidence type="ECO:0000256" key="2">
    <source>
        <dbReference type="ARBA" id="ARBA00023002"/>
    </source>
</evidence>
<dbReference type="Proteomes" id="UP000054851">
    <property type="component" value="Unassembled WGS sequence"/>
</dbReference>
<keyword evidence="2" id="KW-0560">Oxidoreductase</keyword>
<comment type="caution">
    <text evidence="3">The sequence shown here is derived from an EMBL/GenBank/DDBJ whole genome shotgun (WGS) entry which is preliminary data.</text>
</comment>
<dbReference type="CDD" id="cd05233">
    <property type="entry name" value="SDR_c"/>
    <property type="match status" value="1"/>
</dbReference>
<name>A0A158BWI0_9BURK</name>
<dbReference type="FunFam" id="3.40.50.720:FF:000084">
    <property type="entry name" value="Short-chain dehydrogenase reductase"/>
    <property type="match status" value="1"/>
</dbReference>
<dbReference type="PANTHER" id="PTHR43477:SF1">
    <property type="entry name" value="DIHYDROANTICAPSIN 7-DEHYDROGENASE"/>
    <property type="match status" value="1"/>
</dbReference>
<evidence type="ECO:0000313" key="3">
    <source>
        <dbReference type="EMBL" id="SAK74443.1"/>
    </source>
</evidence>
<proteinExistence type="inferred from homology"/>